<keyword evidence="6 7" id="KW-0539">Nucleus</keyword>
<comment type="similarity">
    <text evidence="2 7">Belongs to the TFIIF alpha subunit family.</text>
</comment>
<dbReference type="GO" id="GO:0003677">
    <property type="term" value="F:DNA binding"/>
    <property type="evidence" value="ECO:0007669"/>
    <property type="project" value="UniProtKB-KW"/>
</dbReference>
<comment type="subcellular location">
    <subcellularLocation>
        <location evidence="1 7">Nucleus</location>
    </subcellularLocation>
</comment>
<evidence type="ECO:0000256" key="3">
    <source>
        <dbReference type="ARBA" id="ARBA00023015"/>
    </source>
</evidence>
<comment type="caution">
    <text evidence="8">The sequence shown here is derived from an EMBL/GenBank/DDBJ whole genome shotgun (WGS) entry which is preliminary data.</text>
</comment>
<evidence type="ECO:0000313" key="9">
    <source>
        <dbReference type="Proteomes" id="UP000541444"/>
    </source>
</evidence>
<dbReference type="PANTHER" id="PTHR13011">
    <property type="entry name" value="TFIIF-ALPHA"/>
    <property type="match status" value="1"/>
</dbReference>
<organism evidence="8 9">
    <name type="scientific">Kingdonia uniflora</name>
    <dbReference type="NCBI Taxonomy" id="39325"/>
    <lineage>
        <taxon>Eukaryota</taxon>
        <taxon>Viridiplantae</taxon>
        <taxon>Streptophyta</taxon>
        <taxon>Embryophyta</taxon>
        <taxon>Tracheophyta</taxon>
        <taxon>Spermatophyta</taxon>
        <taxon>Magnoliopsida</taxon>
        <taxon>Ranunculales</taxon>
        <taxon>Circaeasteraceae</taxon>
        <taxon>Kingdonia</taxon>
    </lineage>
</organism>
<keyword evidence="4 7" id="KW-0238">DNA-binding</keyword>
<dbReference type="GO" id="GO:0006367">
    <property type="term" value="P:transcription initiation at RNA polymerase II promoter"/>
    <property type="evidence" value="ECO:0007669"/>
    <property type="project" value="InterPro"/>
</dbReference>
<evidence type="ECO:0000256" key="2">
    <source>
        <dbReference type="ARBA" id="ARBA00005249"/>
    </source>
</evidence>
<evidence type="ECO:0000256" key="7">
    <source>
        <dbReference type="RuleBase" id="RU366044"/>
    </source>
</evidence>
<name>A0A7J7NX29_9MAGN</name>
<gene>
    <name evidence="8" type="ORF">GIB67_018028</name>
</gene>
<dbReference type="GO" id="GO:0001096">
    <property type="term" value="F:TFIIF-class transcription factor complex binding"/>
    <property type="evidence" value="ECO:0007669"/>
    <property type="project" value="TreeGrafter"/>
</dbReference>
<dbReference type="GO" id="GO:0016251">
    <property type="term" value="F:RNA polymerase II general transcription initiation factor activity"/>
    <property type="evidence" value="ECO:0007669"/>
    <property type="project" value="TreeGrafter"/>
</dbReference>
<evidence type="ECO:0000256" key="1">
    <source>
        <dbReference type="ARBA" id="ARBA00004123"/>
    </source>
</evidence>
<keyword evidence="3 7" id="KW-0805">Transcription regulation</keyword>
<evidence type="ECO:0000256" key="6">
    <source>
        <dbReference type="ARBA" id="ARBA00023242"/>
    </source>
</evidence>
<protein>
    <recommendedName>
        <fullName evidence="7">Transcription initiation factor IIF subunit alpha</fullName>
    </recommendedName>
</protein>
<dbReference type="Pfam" id="PF05793">
    <property type="entry name" value="TFIIF_alpha"/>
    <property type="match status" value="1"/>
</dbReference>
<reference evidence="8 9" key="1">
    <citation type="journal article" date="2020" name="IScience">
        <title>Genome Sequencing of the Endangered Kingdonia uniflora (Circaeasteraceae, Ranunculales) Reveals Potential Mechanisms of Evolutionary Specialization.</title>
        <authorList>
            <person name="Sun Y."/>
            <person name="Deng T."/>
            <person name="Zhang A."/>
            <person name="Moore M.J."/>
            <person name="Landis J.B."/>
            <person name="Lin N."/>
            <person name="Zhang H."/>
            <person name="Zhang X."/>
            <person name="Huang J."/>
            <person name="Zhang X."/>
            <person name="Sun H."/>
            <person name="Wang H."/>
        </authorList>
    </citation>
    <scope>NUCLEOTIDE SEQUENCE [LARGE SCALE GENOMIC DNA]</scope>
    <source>
        <strain evidence="8">TB1705</strain>
        <tissue evidence="8">Leaf</tissue>
    </source>
</reference>
<dbReference type="GO" id="GO:0005674">
    <property type="term" value="C:transcription factor TFIIF complex"/>
    <property type="evidence" value="ECO:0007669"/>
    <property type="project" value="TreeGrafter"/>
</dbReference>
<comment type="function">
    <text evidence="7">TFIIF is a general transcription initiation factor that binds to RNA polymerase II and helps to recruit it to the initiation complex in collaboration with TFIIB. It promotes transcription elongation.</text>
</comment>
<evidence type="ECO:0000313" key="8">
    <source>
        <dbReference type="EMBL" id="KAF6171504.1"/>
    </source>
</evidence>
<dbReference type="InterPro" id="IPR011039">
    <property type="entry name" value="TFIIF_interaction"/>
</dbReference>
<dbReference type="GO" id="GO:0032968">
    <property type="term" value="P:positive regulation of transcription elongation by RNA polymerase II"/>
    <property type="evidence" value="ECO:0007669"/>
    <property type="project" value="InterPro"/>
</dbReference>
<dbReference type="Proteomes" id="UP000541444">
    <property type="component" value="Unassembled WGS sequence"/>
</dbReference>
<dbReference type="OrthoDB" id="76676at2759"/>
<dbReference type="PANTHER" id="PTHR13011:SF0">
    <property type="entry name" value="GENERAL TRANSCRIPTION FACTOR IIF SUBUNIT 1"/>
    <property type="match status" value="1"/>
</dbReference>
<dbReference type="EMBL" id="JACGCM010000479">
    <property type="protein sequence ID" value="KAF6171504.1"/>
    <property type="molecule type" value="Genomic_DNA"/>
</dbReference>
<evidence type="ECO:0000256" key="5">
    <source>
        <dbReference type="ARBA" id="ARBA00023163"/>
    </source>
</evidence>
<keyword evidence="5 7" id="KW-0804">Transcription</keyword>
<dbReference type="AlphaFoldDB" id="A0A7J7NX29"/>
<evidence type="ECO:0000256" key="4">
    <source>
        <dbReference type="ARBA" id="ARBA00023125"/>
    </source>
</evidence>
<proteinExistence type="inferred from homology"/>
<dbReference type="SUPFAM" id="SSF50916">
    <property type="entry name" value="Rap30/74 interaction domains"/>
    <property type="match status" value="1"/>
</dbReference>
<dbReference type="InterPro" id="IPR008851">
    <property type="entry name" value="TFIIF-alpha"/>
</dbReference>
<sequence>MSFDLHLESSCNGFKMMKILYESNCMHMKLCLDCWKQMAETKRKCIKCGVTITHLIRVHNHGTKKDYVASLEFPVSDSCHFWLSISQEKYKNKPWLLEDEAGQSKYYGLLECAQSATYYLLMLQGKEFHAIPIGLWYV</sequence>
<accession>A0A7J7NX29</accession>
<keyword evidence="9" id="KW-1185">Reference proteome</keyword>